<evidence type="ECO:0000256" key="1">
    <source>
        <dbReference type="PIRSR" id="PIRSR632852-1"/>
    </source>
</evidence>
<dbReference type="InterPro" id="IPR037151">
    <property type="entry name" value="AlkB-like_sf"/>
</dbReference>
<sequence length="595" mass="66562">MTNGLREVVELGSSSEESDCSIEKLPPRKRSRKAEPPRPREGRDLNLPGDTPLDRWPLDDEGSWLTYLPSFVEDPAEALGELMREVPWGQGTVKIFGKEHLERRLTAFYADDGKQYRYSGGPLRVPSPWTRGPMVIEKLKDAVSKECGEQFNCCVLNYYRDGSDNIGMHSDDEKVLGKEPSIACISLGAERDFFLDAKKDKRKYSRPSRAAFMTSIARALTSALVLLWRMEAAEITLPIEGGAVAMEFDKQEQRLIVDTGSQALFVVYKEWYEKTYTDRSCTTLSSGCYTCPDGCDPYRSSRKFFVEFGDDTHVTFVMHEGSITIGGRVIHNATFGLIIGFNSPSIEEEPHGLLGLGQPQPGGPSPFLTQLYAAGVIQERRFSVCTPEQSTHLDGTLTLGGQCDCAVFAMRHMELVQPSASQTSSLLQLRLSSVSVATEGSMFIVLDNKLAVLDTGDALIRLPTQLYEKVTSMLDRSGVDHEGNKWVIRNTEMERMPILQLNLGDFSDGACLVLRPAYYTEEYSDTLRILAIVPTESKTVHLGVPFFRAYFTHFDLENSTVEIAQYRHRWAVPHEDCSARPGENTWRELSSSLLP</sequence>
<accession>A0A7J6MAJ5</accession>
<dbReference type="InterPro" id="IPR032852">
    <property type="entry name" value="ALKBH2"/>
</dbReference>
<evidence type="ECO:0008006" key="7">
    <source>
        <dbReference type="Google" id="ProtNLM"/>
    </source>
</evidence>
<dbReference type="OrthoDB" id="445341at2759"/>
<dbReference type="EMBL" id="JABAHT010000037">
    <property type="protein sequence ID" value="KAF4668396.1"/>
    <property type="molecule type" value="Genomic_DNA"/>
</dbReference>
<dbReference type="InterPro" id="IPR005123">
    <property type="entry name" value="Oxoglu/Fe-dep_dioxygenase_dom"/>
</dbReference>
<dbReference type="GO" id="GO:0035516">
    <property type="term" value="F:broad specificity oxidative DNA demethylase activity"/>
    <property type="evidence" value="ECO:0007669"/>
    <property type="project" value="TreeGrafter"/>
</dbReference>
<feature type="compositionally biased region" description="Basic and acidic residues" evidence="2">
    <location>
        <begin position="33"/>
        <end position="44"/>
    </location>
</feature>
<feature type="domain" description="Peptidase A1" evidence="4">
    <location>
        <begin position="240"/>
        <end position="564"/>
    </location>
</feature>
<evidence type="ECO:0000259" key="4">
    <source>
        <dbReference type="PROSITE" id="PS51767"/>
    </source>
</evidence>
<dbReference type="Gene3D" id="2.40.70.10">
    <property type="entry name" value="Acid Proteases"/>
    <property type="match status" value="2"/>
</dbReference>
<evidence type="ECO:0000256" key="2">
    <source>
        <dbReference type="SAM" id="MobiDB-lite"/>
    </source>
</evidence>
<feature type="domain" description="Fe2OG dioxygenase" evidence="3">
    <location>
        <begin position="150"/>
        <end position="339"/>
    </location>
</feature>
<feature type="binding site" evidence="1">
    <location>
        <position position="172"/>
    </location>
    <ligand>
        <name>substrate</name>
    </ligand>
</feature>
<feature type="binding site" evidence="1">
    <location>
        <position position="159"/>
    </location>
    <ligand>
        <name>2-oxoglutarate</name>
        <dbReference type="ChEBI" id="CHEBI:16810"/>
    </ligand>
</feature>
<organism evidence="5 6">
    <name type="scientific">Perkinsus olseni</name>
    <name type="common">Perkinsus atlanticus</name>
    <dbReference type="NCBI Taxonomy" id="32597"/>
    <lineage>
        <taxon>Eukaryota</taxon>
        <taxon>Sar</taxon>
        <taxon>Alveolata</taxon>
        <taxon>Perkinsozoa</taxon>
        <taxon>Perkinsea</taxon>
        <taxon>Perkinsida</taxon>
        <taxon>Perkinsidae</taxon>
        <taxon>Perkinsus</taxon>
    </lineage>
</organism>
<dbReference type="InterPro" id="IPR021109">
    <property type="entry name" value="Peptidase_aspartic_dom_sf"/>
</dbReference>
<dbReference type="SUPFAM" id="SSF50630">
    <property type="entry name" value="Acid proteases"/>
    <property type="match status" value="1"/>
</dbReference>
<dbReference type="Proteomes" id="UP000570595">
    <property type="component" value="Unassembled WGS sequence"/>
</dbReference>
<dbReference type="PANTHER" id="PTHR31573:SF1">
    <property type="entry name" value="DNA OXIDATIVE DEMETHYLASE ALKBH2"/>
    <property type="match status" value="1"/>
</dbReference>
<feature type="region of interest" description="Disordered" evidence="2">
    <location>
        <begin position="1"/>
        <end position="53"/>
    </location>
</feature>
<feature type="binding site" evidence="1">
    <location>
        <position position="157"/>
    </location>
    <ligand>
        <name>2-oxoglutarate</name>
        <dbReference type="ChEBI" id="CHEBI:16810"/>
    </ligand>
</feature>
<feature type="binding site" evidence="1">
    <location>
        <position position="169"/>
    </location>
    <ligand>
        <name>2-oxoglutarate</name>
        <dbReference type="ChEBI" id="CHEBI:16810"/>
    </ligand>
</feature>
<dbReference type="Pfam" id="PF00026">
    <property type="entry name" value="Asp"/>
    <property type="match status" value="1"/>
</dbReference>
<evidence type="ECO:0000313" key="5">
    <source>
        <dbReference type="EMBL" id="KAF4668396.1"/>
    </source>
</evidence>
<dbReference type="InterPro" id="IPR033121">
    <property type="entry name" value="PEPTIDASE_A1"/>
</dbReference>
<evidence type="ECO:0000259" key="3">
    <source>
        <dbReference type="PROSITE" id="PS51471"/>
    </source>
</evidence>
<dbReference type="SUPFAM" id="SSF51197">
    <property type="entry name" value="Clavaminate synthase-like"/>
    <property type="match status" value="1"/>
</dbReference>
<dbReference type="GO" id="GO:0008198">
    <property type="term" value="F:ferrous iron binding"/>
    <property type="evidence" value="ECO:0007669"/>
    <property type="project" value="TreeGrafter"/>
</dbReference>
<dbReference type="Gene3D" id="2.60.120.590">
    <property type="entry name" value="Alpha-ketoglutarate-dependent dioxygenase AlkB-like"/>
    <property type="match status" value="1"/>
</dbReference>
<comment type="caution">
    <text evidence="5">The sequence shown here is derived from an EMBL/GenBank/DDBJ whole genome shotgun (WGS) entry which is preliminary data.</text>
</comment>
<gene>
    <name evidence="5" type="ORF">FOZ61_006463</name>
</gene>
<dbReference type="InterPro" id="IPR027450">
    <property type="entry name" value="AlkB-like"/>
</dbReference>
<protein>
    <recommendedName>
        <fullName evidence="7">Alpha-ketoglutarate-dependent dioxygenase AlkB-like domain-containing protein</fullName>
    </recommendedName>
</protein>
<evidence type="ECO:0000313" key="6">
    <source>
        <dbReference type="Proteomes" id="UP000570595"/>
    </source>
</evidence>
<reference evidence="5 6" key="1">
    <citation type="submission" date="2020-04" db="EMBL/GenBank/DDBJ databases">
        <title>Perkinsus olseni comparative genomics.</title>
        <authorList>
            <person name="Bogema D.R."/>
        </authorList>
    </citation>
    <scope>NUCLEOTIDE SEQUENCE [LARGE SCALE GENOMIC DNA]</scope>
    <source>
        <strain evidence="5">ATCC PRA-179</strain>
    </source>
</reference>
<dbReference type="PROSITE" id="PS51767">
    <property type="entry name" value="PEPTIDASE_A1"/>
    <property type="match status" value="1"/>
</dbReference>
<dbReference type="Pfam" id="PF13532">
    <property type="entry name" value="2OG-FeII_Oxy_2"/>
    <property type="match status" value="1"/>
</dbReference>
<dbReference type="GO" id="GO:0006307">
    <property type="term" value="P:DNA alkylation repair"/>
    <property type="evidence" value="ECO:0007669"/>
    <property type="project" value="TreeGrafter"/>
</dbReference>
<dbReference type="PANTHER" id="PTHR31573">
    <property type="entry name" value="ALPHA-KETOGLUTARATE-DEPENDENT DIOXYGENASE ALKB HOMOLOG 2"/>
    <property type="match status" value="1"/>
</dbReference>
<feature type="binding site" evidence="1">
    <location>
        <begin position="116"/>
        <end position="118"/>
    </location>
    <ligand>
        <name>substrate</name>
    </ligand>
</feature>
<proteinExistence type="predicted"/>
<feature type="binding site" evidence="1">
    <location>
        <begin position="96"/>
        <end position="98"/>
    </location>
    <ligand>
        <name>substrate</name>
    </ligand>
</feature>
<dbReference type="AlphaFoldDB" id="A0A7J6MAJ5"/>
<dbReference type="GO" id="GO:0051747">
    <property type="term" value="F:cytosine C-5 DNA demethylase activity"/>
    <property type="evidence" value="ECO:0007669"/>
    <property type="project" value="TreeGrafter"/>
</dbReference>
<dbReference type="PROSITE" id="PS51471">
    <property type="entry name" value="FE2OG_OXY"/>
    <property type="match status" value="1"/>
</dbReference>
<dbReference type="CDD" id="cd05471">
    <property type="entry name" value="pepsin_like"/>
    <property type="match status" value="1"/>
</dbReference>
<name>A0A7J6MAJ5_PEROL</name>
<dbReference type="InterPro" id="IPR034164">
    <property type="entry name" value="Pepsin-like_dom"/>
</dbReference>